<organism evidence="3 4">
    <name type="scientific">Fontibacter flavus</name>
    <dbReference type="NCBI Taxonomy" id="654838"/>
    <lineage>
        <taxon>Bacteria</taxon>
        <taxon>Pseudomonadati</taxon>
        <taxon>Bacteroidota</taxon>
        <taxon>Cytophagia</taxon>
        <taxon>Cytophagales</taxon>
        <taxon>Cyclobacteriaceae</taxon>
        <taxon>Fontibacter</taxon>
    </lineage>
</organism>
<dbReference type="RefSeq" id="WP_382386323.1">
    <property type="nucleotide sequence ID" value="NZ_JBHLWI010000008.1"/>
</dbReference>
<feature type="transmembrane region" description="Helical" evidence="1">
    <location>
        <begin position="18"/>
        <end position="35"/>
    </location>
</feature>
<feature type="transmembrane region" description="Helical" evidence="1">
    <location>
        <begin position="56"/>
        <end position="74"/>
    </location>
</feature>
<evidence type="ECO:0000313" key="4">
    <source>
        <dbReference type="Proteomes" id="UP001589797"/>
    </source>
</evidence>
<proteinExistence type="predicted"/>
<evidence type="ECO:0000256" key="1">
    <source>
        <dbReference type="SAM" id="Phobius"/>
    </source>
</evidence>
<feature type="transmembrane region" description="Helical" evidence="1">
    <location>
        <begin position="171"/>
        <end position="190"/>
    </location>
</feature>
<gene>
    <name evidence="3" type="ORF">ACFFIP_04240</name>
</gene>
<keyword evidence="1" id="KW-0812">Transmembrane</keyword>
<keyword evidence="1" id="KW-0472">Membrane</keyword>
<protein>
    <submittedName>
        <fullName evidence="3">VTT domain-containing protein</fullName>
    </submittedName>
</protein>
<feature type="transmembrane region" description="Helical" evidence="1">
    <location>
        <begin position="136"/>
        <end position="159"/>
    </location>
</feature>
<reference evidence="3 4" key="1">
    <citation type="submission" date="2024-09" db="EMBL/GenBank/DDBJ databases">
        <authorList>
            <person name="Sun Q."/>
            <person name="Mori K."/>
        </authorList>
    </citation>
    <scope>NUCLEOTIDE SEQUENCE [LARGE SCALE GENOMIC DNA]</scope>
    <source>
        <strain evidence="3 4">CCM 7650</strain>
    </source>
</reference>
<feature type="domain" description="VTT" evidence="2">
    <location>
        <begin position="79"/>
        <end position="190"/>
    </location>
</feature>
<evidence type="ECO:0000259" key="2">
    <source>
        <dbReference type="Pfam" id="PF09335"/>
    </source>
</evidence>
<dbReference type="Pfam" id="PF09335">
    <property type="entry name" value="VTT_dom"/>
    <property type="match status" value="1"/>
</dbReference>
<dbReference type="Proteomes" id="UP001589797">
    <property type="component" value="Unassembled WGS sequence"/>
</dbReference>
<dbReference type="InterPro" id="IPR032816">
    <property type="entry name" value="VTT_dom"/>
</dbReference>
<keyword evidence="1" id="KW-1133">Transmembrane helix</keyword>
<evidence type="ECO:0000313" key="3">
    <source>
        <dbReference type="EMBL" id="MFC0261880.1"/>
    </source>
</evidence>
<comment type="caution">
    <text evidence="3">The sequence shown here is derived from an EMBL/GenBank/DDBJ whole genome shotgun (WGS) entry which is preliminary data.</text>
</comment>
<keyword evidence="4" id="KW-1185">Reference proteome</keyword>
<accession>A0ABV6FPT6</accession>
<sequence length="194" mass="21973">MALEKILREKAAFLLKNILKGFLYLGILVLVFFLIQKSFSEQERLEWFGEIYNNPILVMSVYVGSEILFGIIPPEVFMLWSLKTGFLGPYFPSVGILSVISYAAGLFNYTIGSLLNHKSQVMQSDYKIIAKYRDLFLKYGAHLVVVAAVSPVPFSAVSLLAGAGGLDRNKYLLFSLFRIVRFFAYAYIIWKIEA</sequence>
<feature type="transmembrane region" description="Helical" evidence="1">
    <location>
        <begin position="94"/>
        <end position="115"/>
    </location>
</feature>
<name>A0ABV6FPT6_9BACT</name>
<dbReference type="EMBL" id="JBHLWI010000008">
    <property type="protein sequence ID" value="MFC0261880.1"/>
    <property type="molecule type" value="Genomic_DNA"/>
</dbReference>